<keyword evidence="2" id="KW-0030">Aminoacyl-tRNA synthetase</keyword>
<feature type="domain" description="YbaK/aminoacyl-tRNA synthetase-associated" evidence="1">
    <location>
        <begin position="27"/>
        <end position="147"/>
    </location>
</feature>
<dbReference type="GO" id="GO:0004812">
    <property type="term" value="F:aminoacyl-tRNA ligase activity"/>
    <property type="evidence" value="ECO:0007669"/>
    <property type="project" value="UniProtKB-KW"/>
</dbReference>
<dbReference type="CDD" id="cd04333">
    <property type="entry name" value="ProX_deacylase"/>
    <property type="match status" value="1"/>
</dbReference>
<proteinExistence type="predicted"/>
<keyword evidence="2" id="KW-0436">Ligase</keyword>
<reference evidence="2" key="1">
    <citation type="journal article" date="2013" name="Syst. Appl. Microbiol.">
        <title>New insights into the archaeal diversity of a hypersaline microbial mat obtained by a metagenomic approach.</title>
        <authorList>
            <person name="Lopez-Lopez A."/>
            <person name="Richter M."/>
            <person name="Pena A."/>
            <person name="Tamames J."/>
            <person name="Rossello-Mora R."/>
        </authorList>
    </citation>
    <scope>NUCLEOTIDE SEQUENCE</scope>
</reference>
<organism evidence="2">
    <name type="scientific">uncultured organism</name>
    <dbReference type="NCBI Taxonomy" id="155900"/>
    <lineage>
        <taxon>unclassified sequences</taxon>
        <taxon>environmental samples</taxon>
    </lineage>
</organism>
<dbReference type="Pfam" id="PF04073">
    <property type="entry name" value="tRNA_edit"/>
    <property type="match status" value="1"/>
</dbReference>
<dbReference type="GO" id="GO:0002161">
    <property type="term" value="F:aminoacyl-tRNA deacylase activity"/>
    <property type="evidence" value="ECO:0007669"/>
    <property type="project" value="InterPro"/>
</dbReference>
<dbReference type="InterPro" id="IPR036754">
    <property type="entry name" value="YbaK/aa-tRNA-synt-asso_dom_sf"/>
</dbReference>
<dbReference type="PANTHER" id="PTHR30411">
    <property type="entry name" value="CYTOPLASMIC PROTEIN"/>
    <property type="match status" value="1"/>
</dbReference>
<dbReference type="EMBL" id="JX684084">
    <property type="protein sequence ID" value="AGF93185.1"/>
    <property type="molecule type" value="Genomic_DNA"/>
</dbReference>
<dbReference type="Gene3D" id="3.90.960.10">
    <property type="entry name" value="YbaK/aminoacyl-tRNA synthetase-associated domain"/>
    <property type="match status" value="1"/>
</dbReference>
<name>M1PPX8_9ZZZZ</name>
<dbReference type="AlphaFoldDB" id="M1PPX8"/>
<dbReference type="PANTHER" id="PTHR30411:SF1">
    <property type="entry name" value="CYTOPLASMIC PROTEIN"/>
    <property type="match status" value="1"/>
</dbReference>
<dbReference type="SUPFAM" id="SSF55826">
    <property type="entry name" value="YbaK/ProRS associated domain"/>
    <property type="match status" value="1"/>
</dbReference>
<evidence type="ECO:0000313" key="2">
    <source>
        <dbReference type="EMBL" id="AGF93185.1"/>
    </source>
</evidence>
<protein>
    <submittedName>
        <fullName evidence="2">YbaK/prolyl-tRNA synthetase associated region protein</fullName>
    </submittedName>
</protein>
<evidence type="ECO:0000259" key="1">
    <source>
        <dbReference type="Pfam" id="PF04073"/>
    </source>
</evidence>
<dbReference type="InterPro" id="IPR007214">
    <property type="entry name" value="YbaK/aa-tRNA-synth-assoc-dom"/>
</dbReference>
<gene>
    <name evidence="2" type="ORF">FLSS-19_0018</name>
</gene>
<sequence>MHETANEFKNQALEKYNFEVDIHEFLEGTKTAKDAAKAIGCDVAQIAKSIVMKANDNLVIVITSGKNRVSEKKLGTILNKSPEQIRTAHPEEIKRKTGWSIGGVPPFCHKNNLKVILDETLTQFEQIWTAAGTPNTVFPIKPKKLKEYSNAKKANIAE</sequence>
<accession>M1PPX8</accession>